<protein>
    <submittedName>
        <fullName evidence="1">Uncharacterized protein</fullName>
    </submittedName>
</protein>
<gene>
    <name evidence="1" type="ORF">C7378_0079</name>
</gene>
<evidence type="ECO:0000313" key="2">
    <source>
        <dbReference type="Proteomes" id="UP000295210"/>
    </source>
</evidence>
<dbReference type="Proteomes" id="UP000295210">
    <property type="component" value="Unassembled WGS sequence"/>
</dbReference>
<reference evidence="1 2" key="1">
    <citation type="submission" date="2019-03" db="EMBL/GenBank/DDBJ databases">
        <title>Genomic Encyclopedia of Type Strains, Phase IV (KMG-IV): sequencing the most valuable type-strain genomes for metagenomic binning, comparative biology and taxonomic classification.</title>
        <authorList>
            <person name="Goeker M."/>
        </authorList>
    </citation>
    <scope>NUCLEOTIDE SEQUENCE [LARGE SCALE GENOMIC DNA]</scope>
    <source>
        <strain evidence="1 2">DSM 103428</strain>
    </source>
</reference>
<accession>A0A4R1LEM8</accession>
<proteinExistence type="predicted"/>
<sequence>MKAVLGCEYSYDVTPLLVGGANCVAPNNPSVLKCASDFADRTSIAGGLHALGIGNNGGVGGFLTNALGGNAVSGLVNLFTGQGSTADVAFGGTRGGLPGAGEGPAGRLSNGIAGVVQDSIAIGANGILNAGGEITTLAGTATTAGLTGAEYATGVGWIKFGYDAASYAAGLAGCAAGLIN</sequence>
<comment type="caution">
    <text evidence="1">The sequence shown here is derived from an EMBL/GenBank/DDBJ whole genome shotgun (WGS) entry which is preliminary data.</text>
</comment>
<organism evidence="1 2">
    <name type="scientific">Acidipila rosea</name>
    <dbReference type="NCBI Taxonomy" id="768535"/>
    <lineage>
        <taxon>Bacteria</taxon>
        <taxon>Pseudomonadati</taxon>
        <taxon>Acidobacteriota</taxon>
        <taxon>Terriglobia</taxon>
        <taxon>Terriglobales</taxon>
        <taxon>Acidobacteriaceae</taxon>
        <taxon>Acidipila</taxon>
    </lineage>
</organism>
<dbReference type="RefSeq" id="WP_131990609.1">
    <property type="nucleotide sequence ID" value="NZ_SMGK01000001.1"/>
</dbReference>
<dbReference type="EMBL" id="SMGK01000001">
    <property type="protein sequence ID" value="TCK75099.1"/>
    <property type="molecule type" value="Genomic_DNA"/>
</dbReference>
<keyword evidence="2" id="KW-1185">Reference proteome</keyword>
<dbReference type="AlphaFoldDB" id="A0A4R1LEM8"/>
<evidence type="ECO:0000313" key="1">
    <source>
        <dbReference type="EMBL" id="TCK75099.1"/>
    </source>
</evidence>
<name>A0A4R1LEM8_9BACT</name>